<sequence>MRRFTDENGWLYAVNRSNTKAVPFRCKPNQLFVRKEYYTEVDSDGSKNSRMELRLSQLESEISPILAKFMAAAEANKLPDLSRHQKSLWDKFFLLQYRRVPDLRDDDSWKNALEEYAQITSRLKKEFPHRVEEIEAFESDEEKIRMVNNAYVNMLDLPPGEPEKVLNRRGIILLRSARNKKFVIGSRPVIQMNMKNGRTLHDSYSEMWLPIASNLAIGVGTMWEKEKILDLENHSGMRYLNEAIARNSTSFASASLKLTQSIAMRC</sequence>
<evidence type="ECO:0000313" key="1">
    <source>
        <dbReference type="EMBL" id="QJB69357.1"/>
    </source>
</evidence>
<dbReference type="InterPro" id="IPR025332">
    <property type="entry name" value="DUF4238"/>
</dbReference>
<reference evidence="1 2" key="1">
    <citation type="submission" date="2020-04" db="EMBL/GenBank/DDBJ databases">
        <title>Genome sequence for Sphingorhabdus sp. strain M1.</title>
        <authorList>
            <person name="Park S.-J."/>
        </authorList>
    </citation>
    <scope>NUCLEOTIDE SEQUENCE [LARGE SCALE GENOMIC DNA]</scope>
    <source>
        <strain evidence="1 2">JK6</strain>
    </source>
</reference>
<protein>
    <submittedName>
        <fullName evidence="1">DUF4238 domain-containing protein</fullName>
    </submittedName>
</protein>
<gene>
    <name evidence="1" type="ORF">HF685_08750</name>
</gene>
<dbReference type="EMBL" id="CP051217">
    <property type="protein sequence ID" value="QJB69357.1"/>
    <property type="molecule type" value="Genomic_DNA"/>
</dbReference>
<proteinExistence type="predicted"/>
<dbReference type="RefSeq" id="WP_168819346.1">
    <property type="nucleotide sequence ID" value="NZ_CP051217.1"/>
</dbReference>
<evidence type="ECO:0000313" key="2">
    <source>
        <dbReference type="Proteomes" id="UP000501600"/>
    </source>
</evidence>
<dbReference type="AlphaFoldDB" id="A0A6H2DMJ9"/>
<dbReference type="Proteomes" id="UP000501600">
    <property type="component" value="Chromosome"/>
</dbReference>
<keyword evidence="2" id="KW-1185">Reference proteome</keyword>
<dbReference type="KEGG" id="phao:HF685_08750"/>
<name>A0A6H2DMJ9_9SPHN</name>
<organism evidence="1 2">
    <name type="scientific">Parasphingorhabdus halotolerans</name>
    <dbReference type="NCBI Taxonomy" id="2725558"/>
    <lineage>
        <taxon>Bacteria</taxon>
        <taxon>Pseudomonadati</taxon>
        <taxon>Pseudomonadota</taxon>
        <taxon>Alphaproteobacteria</taxon>
        <taxon>Sphingomonadales</taxon>
        <taxon>Sphingomonadaceae</taxon>
        <taxon>Parasphingorhabdus</taxon>
    </lineage>
</organism>
<accession>A0A6H2DMJ9</accession>
<dbReference type="Pfam" id="PF14022">
    <property type="entry name" value="DUF4238"/>
    <property type="match status" value="1"/>
</dbReference>